<name>A0ABY4IVH8_9MICO</name>
<accession>A0ABY4IVH8</accession>
<evidence type="ECO:0000313" key="1">
    <source>
        <dbReference type="EMBL" id="UPL15695.1"/>
    </source>
</evidence>
<keyword evidence="2" id="KW-1185">Reference proteome</keyword>
<evidence type="ECO:0000313" key="2">
    <source>
        <dbReference type="Proteomes" id="UP000831963"/>
    </source>
</evidence>
<dbReference type="InterPro" id="IPR024211">
    <property type="entry name" value="DUF3841"/>
</dbReference>
<dbReference type="EMBL" id="CP078077">
    <property type="protein sequence ID" value="UPL15695.1"/>
    <property type="molecule type" value="Genomic_DNA"/>
</dbReference>
<organism evidence="1 2">
    <name type="scientific">Microbacterium galbinum</name>
    <dbReference type="NCBI Taxonomy" id="2851646"/>
    <lineage>
        <taxon>Bacteria</taxon>
        <taxon>Bacillati</taxon>
        <taxon>Actinomycetota</taxon>
        <taxon>Actinomycetes</taxon>
        <taxon>Micrococcales</taxon>
        <taxon>Microbacteriaceae</taxon>
        <taxon>Microbacterium</taxon>
    </lineage>
</organism>
<dbReference type="RefSeq" id="WP_247956214.1">
    <property type="nucleotide sequence ID" value="NZ_CP078077.1"/>
</dbReference>
<dbReference type="Proteomes" id="UP000831963">
    <property type="component" value="Chromosome"/>
</dbReference>
<dbReference type="Pfam" id="PF12952">
    <property type="entry name" value="DUF3841"/>
    <property type="match status" value="1"/>
</dbReference>
<gene>
    <name evidence="1" type="ORF">KV396_14935</name>
</gene>
<reference evidence="1 2" key="1">
    <citation type="submission" date="2021-06" db="EMBL/GenBank/DDBJ databases">
        <title>Genome-based taxonomic framework of Microbacterium strains isolated from marine environment, the description of four new species and reclassification of four preexisting species.</title>
        <authorList>
            <person name="Lee S.D."/>
            <person name="Kim S.-M."/>
            <person name="Byeon Y.-S."/>
            <person name="Yang H.L."/>
            <person name="Kim I.S."/>
        </authorList>
    </citation>
    <scope>NUCLEOTIDE SEQUENCE [LARGE SCALE GENOMIC DNA]</scope>
    <source>
        <strain evidence="1 2">SSW1-36</strain>
    </source>
</reference>
<sequence length="222" mass="25320">MPPFMTRSALPEAAVPAGRIGYDLDADVLLLHTIQTAAAFASLLETGELRQDPQLTEPAWPDAYDWMNRMMTERLTTTGTTAWWLWARIARSELVLLCGRAAGEVMLTCRIPRGRVLLSEFDEWHSVLNSTLDVPPRPGESEDEYDRRWNATIDDFLARRDAAGLRHVPVSRWPTELRSELESSWETIFDRSRIRSRSVWQATVHETRTEAVIDAVSIQSRV</sequence>
<protein>
    <submittedName>
        <fullName evidence="1">DUF3841 domain-containing protein</fullName>
    </submittedName>
</protein>
<proteinExistence type="predicted"/>